<keyword evidence="3" id="KW-1185">Reference proteome</keyword>
<accession>M1DYL4</accession>
<dbReference type="EnsemblPlants" id="PGSC0003DMT400096509">
    <property type="protein sequence ID" value="PGSC0003DMT400096509"/>
    <property type="gene ID" value="PGSC0003DMG400046080"/>
</dbReference>
<protein>
    <submittedName>
        <fullName evidence="2">S haplotype-specific F-box protein</fullName>
    </submittedName>
</protein>
<proteinExistence type="predicted"/>
<feature type="domain" description="F-box" evidence="1">
    <location>
        <begin position="5"/>
        <end position="51"/>
    </location>
</feature>
<organism evidence="2 3">
    <name type="scientific">Solanum tuberosum</name>
    <name type="common">Potato</name>
    <dbReference type="NCBI Taxonomy" id="4113"/>
    <lineage>
        <taxon>Eukaryota</taxon>
        <taxon>Viridiplantae</taxon>
        <taxon>Streptophyta</taxon>
        <taxon>Embryophyta</taxon>
        <taxon>Tracheophyta</taxon>
        <taxon>Spermatophyta</taxon>
        <taxon>Magnoliopsida</taxon>
        <taxon>eudicotyledons</taxon>
        <taxon>Gunneridae</taxon>
        <taxon>Pentapetalae</taxon>
        <taxon>asterids</taxon>
        <taxon>lamiids</taxon>
        <taxon>Solanales</taxon>
        <taxon>Solanaceae</taxon>
        <taxon>Solanoideae</taxon>
        <taxon>Solaneae</taxon>
        <taxon>Solanum</taxon>
    </lineage>
</organism>
<dbReference type="PANTHER" id="PTHR31672">
    <property type="entry name" value="BNACNNG10540D PROTEIN"/>
    <property type="match status" value="1"/>
</dbReference>
<dbReference type="PaxDb" id="4113-PGSC0003DMT400096509"/>
<dbReference type="Proteomes" id="UP000011115">
    <property type="component" value="Unassembled WGS sequence"/>
</dbReference>
<evidence type="ECO:0000313" key="2">
    <source>
        <dbReference type="EnsemblPlants" id="PGSC0003DMT400096509"/>
    </source>
</evidence>
<dbReference type="InterPro" id="IPR001810">
    <property type="entry name" value="F-box_dom"/>
</dbReference>
<dbReference type="SUPFAM" id="SSF81383">
    <property type="entry name" value="F-box domain"/>
    <property type="match status" value="1"/>
</dbReference>
<dbReference type="OMA" id="RIRYINH"/>
<name>M1DYL4_SOLTU</name>
<dbReference type="AlphaFoldDB" id="M1DYL4"/>
<reference evidence="2" key="2">
    <citation type="submission" date="2015-06" db="UniProtKB">
        <authorList>
            <consortium name="EnsemblPlants"/>
        </authorList>
    </citation>
    <scope>IDENTIFICATION</scope>
    <source>
        <strain evidence="2">DM1-3 516 R44</strain>
    </source>
</reference>
<dbReference type="PANTHER" id="PTHR31672:SF13">
    <property type="entry name" value="F-BOX PROTEIN CPR30-LIKE"/>
    <property type="match status" value="1"/>
</dbReference>
<dbReference type="InParanoid" id="M1DYL4"/>
<dbReference type="InterPro" id="IPR036047">
    <property type="entry name" value="F-box-like_dom_sf"/>
</dbReference>
<reference evidence="3" key="1">
    <citation type="journal article" date="2011" name="Nature">
        <title>Genome sequence and analysis of the tuber crop potato.</title>
        <authorList>
            <consortium name="The Potato Genome Sequencing Consortium"/>
        </authorList>
    </citation>
    <scope>NUCLEOTIDE SEQUENCE [LARGE SCALE GENOMIC DNA]</scope>
    <source>
        <strain evidence="3">cv. DM1-3 516 R44</strain>
    </source>
</reference>
<dbReference type="HOGENOM" id="CLU_149598_0_0_1"/>
<evidence type="ECO:0000259" key="1">
    <source>
        <dbReference type="PROSITE" id="PS50181"/>
    </source>
</evidence>
<dbReference type="Gramene" id="PGSC0003DMT400096509">
    <property type="protein sequence ID" value="PGSC0003DMT400096509"/>
    <property type="gene ID" value="PGSC0003DMG400046080"/>
</dbReference>
<evidence type="ECO:0000313" key="3">
    <source>
        <dbReference type="Proteomes" id="UP000011115"/>
    </source>
</evidence>
<dbReference type="InterPro" id="IPR050796">
    <property type="entry name" value="SCF_F-box_component"/>
</dbReference>
<dbReference type="SMART" id="SM00256">
    <property type="entry name" value="FBOX"/>
    <property type="match status" value="1"/>
</dbReference>
<dbReference type="PROSITE" id="PS50181">
    <property type="entry name" value="FBOX"/>
    <property type="match status" value="1"/>
</dbReference>
<dbReference type="Pfam" id="PF00646">
    <property type="entry name" value="F-box"/>
    <property type="match status" value="1"/>
</dbReference>
<dbReference type="CDD" id="cd22157">
    <property type="entry name" value="F-box_AtFBW1-like"/>
    <property type="match status" value="1"/>
</dbReference>
<sequence length="119" mass="13930">MKESILGIPTLPLKLITEILSRLPIKSLLKFTSVSKSWLDLISSPEFIKSHLNLSANNKENTHHRLMWCDYDDDNLKDWSLRSVLYESDATEASYFNFPMKKPQRIRYINHVNGLFFVD</sequence>
<dbReference type="Gene3D" id="1.20.1280.50">
    <property type="match status" value="1"/>
</dbReference>